<name>A0A327X8U4_LARAB</name>
<dbReference type="OrthoDB" id="795899at2"/>
<dbReference type="RefSeq" id="WP_111627312.1">
    <property type="nucleotide sequence ID" value="NZ_QLMC01000001.1"/>
</dbReference>
<evidence type="ECO:0000313" key="2">
    <source>
        <dbReference type="EMBL" id="RAK03181.1"/>
    </source>
</evidence>
<organism evidence="2 3">
    <name type="scientific">Larkinella arboricola</name>
    <dbReference type="NCBI Taxonomy" id="643671"/>
    <lineage>
        <taxon>Bacteria</taxon>
        <taxon>Pseudomonadati</taxon>
        <taxon>Bacteroidota</taxon>
        <taxon>Cytophagia</taxon>
        <taxon>Cytophagales</taxon>
        <taxon>Spirosomataceae</taxon>
        <taxon>Larkinella</taxon>
    </lineage>
</organism>
<reference evidence="2 3" key="1">
    <citation type="submission" date="2018-06" db="EMBL/GenBank/DDBJ databases">
        <title>Genomic Encyclopedia of Archaeal and Bacterial Type Strains, Phase II (KMG-II): from individual species to whole genera.</title>
        <authorList>
            <person name="Goeker M."/>
        </authorList>
    </citation>
    <scope>NUCLEOTIDE SEQUENCE [LARGE SCALE GENOMIC DNA]</scope>
    <source>
        <strain evidence="2 3">DSM 21851</strain>
    </source>
</reference>
<protein>
    <submittedName>
        <fullName evidence="2">Uncharacterized protein</fullName>
    </submittedName>
</protein>
<gene>
    <name evidence="2" type="ORF">LX87_01303</name>
</gene>
<sequence length="228" mass="25387">MKVNLIGFLLLLLTLAGCQFESPENPLTTGPEPEPYKIVRDSILTGMYLDIAINEDAASVYAKIQALQTAKDIAGLHVVSNIFSDLRILEKRLPLYQYILLDEKPGTGSGVQITTEAQVVKAIYLNDGKKLSQWPEKGNASSSVRIGDSVASLYQKLSKISTISTYRNKFQWISLLTKNLATGYDAGMSQSPQWYFGYSTGTDQMDQIQVHFQGGKVSKIYVDHYSRY</sequence>
<comment type="caution">
    <text evidence="2">The sequence shown here is derived from an EMBL/GenBank/DDBJ whole genome shotgun (WGS) entry which is preliminary data.</text>
</comment>
<keyword evidence="3" id="KW-1185">Reference proteome</keyword>
<evidence type="ECO:0000256" key="1">
    <source>
        <dbReference type="SAM" id="SignalP"/>
    </source>
</evidence>
<dbReference type="AlphaFoldDB" id="A0A327X8U4"/>
<evidence type="ECO:0000313" key="3">
    <source>
        <dbReference type="Proteomes" id="UP000248790"/>
    </source>
</evidence>
<dbReference type="PROSITE" id="PS51257">
    <property type="entry name" value="PROKAR_LIPOPROTEIN"/>
    <property type="match status" value="1"/>
</dbReference>
<dbReference type="EMBL" id="QLMC01000001">
    <property type="protein sequence ID" value="RAK03181.1"/>
    <property type="molecule type" value="Genomic_DNA"/>
</dbReference>
<accession>A0A327X8U4</accession>
<keyword evidence="1" id="KW-0732">Signal</keyword>
<feature type="signal peptide" evidence="1">
    <location>
        <begin position="1"/>
        <end position="19"/>
    </location>
</feature>
<feature type="chain" id="PRO_5016448949" evidence="1">
    <location>
        <begin position="20"/>
        <end position="228"/>
    </location>
</feature>
<proteinExistence type="predicted"/>
<dbReference type="Proteomes" id="UP000248790">
    <property type="component" value="Unassembled WGS sequence"/>
</dbReference>